<evidence type="ECO:0000313" key="4">
    <source>
        <dbReference type="Proteomes" id="UP001595533"/>
    </source>
</evidence>
<evidence type="ECO:0000256" key="1">
    <source>
        <dbReference type="SAM" id="SignalP"/>
    </source>
</evidence>
<keyword evidence="4" id="KW-1185">Reference proteome</keyword>
<gene>
    <name evidence="3" type="ORF">ACFODZ_12490</name>
</gene>
<organism evidence="3 4">
    <name type="scientific">Marinicella sediminis</name>
    <dbReference type="NCBI Taxonomy" id="1792834"/>
    <lineage>
        <taxon>Bacteria</taxon>
        <taxon>Pseudomonadati</taxon>
        <taxon>Pseudomonadota</taxon>
        <taxon>Gammaproteobacteria</taxon>
        <taxon>Lysobacterales</taxon>
        <taxon>Marinicellaceae</taxon>
        <taxon>Marinicella</taxon>
    </lineage>
</organism>
<reference evidence="4" key="1">
    <citation type="journal article" date="2019" name="Int. J. Syst. Evol. Microbiol.">
        <title>The Global Catalogue of Microorganisms (GCM) 10K type strain sequencing project: providing services to taxonomists for standard genome sequencing and annotation.</title>
        <authorList>
            <consortium name="The Broad Institute Genomics Platform"/>
            <consortium name="The Broad Institute Genome Sequencing Center for Infectious Disease"/>
            <person name="Wu L."/>
            <person name="Ma J."/>
        </authorList>
    </citation>
    <scope>NUCLEOTIDE SEQUENCE [LARGE SCALE GENOMIC DNA]</scope>
    <source>
        <strain evidence="4">KCTC 42953</strain>
    </source>
</reference>
<dbReference type="Pfam" id="PF01979">
    <property type="entry name" value="Amidohydro_1"/>
    <property type="match status" value="1"/>
</dbReference>
<dbReference type="Proteomes" id="UP001595533">
    <property type="component" value="Unassembled WGS sequence"/>
</dbReference>
<comment type="caution">
    <text evidence="3">The sequence shown here is derived from an EMBL/GenBank/DDBJ whole genome shotgun (WGS) entry which is preliminary data.</text>
</comment>
<sequence>MNQKLAFMFCVISSLALADETWHNQQHEEWLLTNAMVVVGVGTPAEGPYDIHIKAGRIEQISASGDESKLSELALPMLDVTGSYVLPGFINMHAHSMYSRGGLDMPQPYQHHLWLASGITTIRDLGSDLKETLKQKKLSAEHEIIAPRIFVYPGIWGNHQAAELKKRISGFHKQGADGLKFGMMDQQTFTEASRLAGQYQLKVANHVGVEDMTAWDNIKAGTSTIEHWYGVPDAALHGVQNFPADMNYSNELHRFRYAGRLWREADQSRLQEVLKGMAEAGVAWDPTLVIYEASRDLQRAISSPWFKDYLHPGLERFFQPNADSHGSFFWGWTSTDEVFWKNNYQIWFQALQDFARMGGVITTGEDGGYIYQLFGFGYLRELQLHQEAGFHPLEVIKHATVNSARVLGQGDHLGQVRIGYTADLVVVNGNPLADLSVLLPRNIPPLTGDESTGGISWTIKDGIPYHAPTMLKAVRDMVKAARQQNPVNYLVKE</sequence>
<dbReference type="SUPFAM" id="SSF51556">
    <property type="entry name" value="Metallo-dependent hydrolases"/>
    <property type="match status" value="1"/>
</dbReference>
<evidence type="ECO:0000259" key="2">
    <source>
        <dbReference type="Pfam" id="PF01979"/>
    </source>
</evidence>
<proteinExistence type="predicted"/>
<dbReference type="InterPro" id="IPR011059">
    <property type="entry name" value="Metal-dep_hydrolase_composite"/>
</dbReference>
<name>A0ABV7JD06_9GAMM</name>
<dbReference type="PANTHER" id="PTHR43135">
    <property type="entry name" value="ALPHA-D-RIBOSE 1-METHYLPHOSPHONATE 5-TRIPHOSPHATE DIPHOSPHATASE"/>
    <property type="match status" value="1"/>
</dbReference>
<evidence type="ECO:0000313" key="3">
    <source>
        <dbReference type="EMBL" id="MFC3195062.1"/>
    </source>
</evidence>
<dbReference type="EMBL" id="JBHRTS010000006">
    <property type="protein sequence ID" value="MFC3195062.1"/>
    <property type="molecule type" value="Genomic_DNA"/>
</dbReference>
<dbReference type="Gene3D" id="2.30.40.10">
    <property type="entry name" value="Urease, subunit C, domain 1"/>
    <property type="match status" value="2"/>
</dbReference>
<protein>
    <submittedName>
        <fullName evidence="3">Amidohydrolase family protein</fullName>
    </submittedName>
</protein>
<dbReference type="PANTHER" id="PTHR43135:SF3">
    <property type="entry name" value="ALPHA-D-RIBOSE 1-METHYLPHOSPHONATE 5-TRIPHOSPHATE DIPHOSPHATASE"/>
    <property type="match status" value="1"/>
</dbReference>
<keyword evidence="1" id="KW-0732">Signal</keyword>
<feature type="domain" description="Amidohydrolase-related" evidence="2">
    <location>
        <begin position="385"/>
        <end position="462"/>
    </location>
</feature>
<feature type="chain" id="PRO_5045101562" evidence="1">
    <location>
        <begin position="19"/>
        <end position="493"/>
    </location>
</feature>
<dbReference type="InterPro" id="IPR051781">
    <property type="entry name" value="Metallo-dep_Hydrolase"/>
</dbReference>
<dbReference type="Gene3D" id="3.20.20.140">
    <property type="entry name" value="Metal-dependent hydrolases"/>
    <property type="match status" value="2"/>
</dbReference>
<dbReference type="InterPro" id="IPR032466">
    <property type="entry name" value="Metal_Hydrolase"/>
</dbReference>
<dbReference type="InterPro" id="IPR006680">
    <property type="entry name" value="Amidohydro-rel"/>
</dbReference>
<feature type="signal peptide" evidence="1">
    <location>
        <begin position="1"/>
        <end position="18"/>
    </location>
</feature>
<accession>A0ABV7JD06</accession>
<dbReference type="RefSeq" id="WP_077412038.1">
    <property type="nucleotide sequence ID" value="NZ_JBHRTS010000006.1"/>
</dbReference>
<dbReference type="SUPFAM" id="SSF51338">
    <property type="entry name" value="Composite domain of metallo-dependent hydrolases"/>
    <property type="match status" value="1"/>
</dbReference>